<feature type="compositionally biased region" description="Low complexity" evidence="1">
    <location>
        <begin position="68"/>
        <end position="82"/>
    </location>
</feature>
<gene>
    <name evidence="2" type="ORF">E8E13_006886</name>
</gene>
<proteinExistence type="predicted"/>
<evidence type="ECO:0000313" key="2">
    <source>
        <dbReference type="EMBL" id="KAF3004210.1"/>
    </source>
</evidence>
<feature type="region of interest" description="Disordered" evidence="1">
    <location>
        <begin position="60"/>
        <end position="85"/>
    </location>
</feature>
<reference evidence="2" key="1">
    <citation type="submission" date="2019-04" db="EMBL/GenBank/DDBJ databases">
        <title>Sequencing of skin fungus with MAO and IRED activity.</title>
        <authorList>
            <person name="Marsaioli A.J."/>
            <person name="Bonatto J.M.C."/>
            <person name="Reis Junior O."/>
        </authorList>
    </citation>
    <scope>NUCLEOTIDE SEQUENCE</scope>
    <source>
        <strain evidence="2">30M1</strain>
    </source>
</reference>
<dbReference type="OrthoDB" id="5397734at2759"/>
<accession>A0A9P4TFU5</accession>
<evidence type="ECO:0000313" key="3">
    <source>
        <dbReference type="Proteomes" id="UP000801428"/>
    </source>
</evidence>
<dbReference type="EMBL" id="SWKU01000008">
    <property type="protein sequence ID" value="KAF3004210.1"/>
    <property type="molecule type" value="Genomic_DNA"/>
</dbReference>
<dbReference type="Proteomes" id="UP000801428">
    <property type="component" value="Unassembled WGS sequence"/>
</dbReference>
<sequence>MRAKPDWQPVQDGVMLYMPAPRQSQISSTVLPTCESEADSKDWDERHSWLRGVAEYGERIVSQDESSDTSAATPSDSTARSTGAGSYEVQGLIDQLLEHAAAYEPGTDTYSKTMSKMPPIRRLDLGKGNKKSRTKGESFGKMSLDNLRDIERSPSHRWDQDERELLCIINRWYHVKHRPTELVTYAKIFNSITGLNIKPLRVRAQFETHITLYGGEAYPEYSRVFATPFEDPHGRYTEIRSLIEDEAKTLGLGLEKRQHEYVRPSGRAKFAKSPETRKIFRSLVRRAAHNKQAETGQVYSTEGYDDWEIITDAETSPVPANIAAPIPGFTTEKPHLTFRVWDIANRTKFVRLGEYFVWADIPNDAILQILDHTDLIQHLNDNPDCRQLLNFEKFEVGSRTKDIAATLRENGLVLNMPTARALGKIAKAFGMGQSGVKAEHLSDLVARLIDGWSITKADFLDRHTMSSLSATFATALGPHADGYTLQEVMASFMQGVDDGTRCMTHWSRSRSGTRRQRFRNA</sequence>
<comment type="caution">
    <text evidence="2">The sequence shown here is derived from an EMBL/GenBank/DDBJ whole genome shotgun (WGS) entry which is preliminary data.</text>
</comment>
<dbReference type="AlphaFoldDB" id="A0A9P4TFU5"/>
<evidence type="ECO:0000256" key="1">
    <source>
        <dbReference type="SAM" id="MobiDB-lite"/>
    </source>
</evidence>
<organism evidence="2 3">
    <name type="scientific">Curvularia kusanoi</name>
    <name type="common">Cochliobolus kusanoi</name>
    <dbReference type="NCBI Taxonomy" id="90978"/>
    <lineage>
        <taxon>Eukaryota</taxon>
        <taxon>Fungi</taxon>
        <taxon>Dikarya</taxon>
        <taxon>Ascomycota</taxon>
        <taxon>Pezizomycotina</taxon>
        <taxon>Dothideomycetes</taxon>
        <taxon>Pleosporomycetidae</taxon>
        <taxon>Pleosporales</taxon>
        <taxon>Pleosporineae</taxon>
        <taxon>Pleosporaceae</taxon>
        <taxon>Curvularia</taxon>
    </lineage>
</organism>
<name>A0A9P4TFU5_CURKU</name>
<protein>
    <submittedName>
        <fullName evidence="2">Uncharacterized protein</fullName>
    </submittedName>
</protein>
<keyword evidence="3" id="KW-1185">Reference proteome</keyword>